<gene>
    <name evidence="3" type="ORF">SAMN05414137_1283</name>
</gene>
<dbReference type="SUPFAM" id="SSF53067">
    <property type="entry name" value="Actin-like ATPase domain"/>
    <property type="match status" value="2"/>
</dbReference>
<evidence type="ECO:0000256" key="2">
    <source>
        <dbReference type="SAM" id="MobiDB-lite"/>
    </source>
</evidence>
<keyword evidence="3" id="KW-0808">Transferase</keyword>
<dbReference type="SUPFAM" id="SSF46785">
    <property type="entry name" value="Winged helix' DNA-binding domain"/>
    <property type="match status" value="1"/>
</dbReference>
<feature type="compositionally biased region" description="Basic and acidic residues" evidence="2">
    <location>
        <begin position="179"/>
        <end position="191"/>
    </location>
</feature>
<dbReference type="Proteomes" id="UP000183015">
    <property type="component" value="Unassembled WGS sequence"/>
</dbReference>
<dbReference type="InterPro" id="IPR043129">
    <property type="entry name" value="ATPase_NBD"/>
</dbReference>
<dbReference type="AlphaFoldDB" id="A0A1H7YBQ8"/>
<dbReference type="Pfam" id="PF00480">
    <property type="entry name" value="ROK"/>
    <property type="match status" value="1"/>
</dbReference>
<dbReference type="eggNOG" id="COG1940">
    <property type="taxonomic scope" value="Bacteria"/>
</dbReference>
<keyword evidence="4" id="KW-1185">Reference proteome</keyword>
<dbReference type="InterPro" id="IPR036390">
    <property type="entry name" value="WH_DNA-bd_sf"/>
</dbReference>
<keyword evidence="3" id="KW-0418">Kinase</keyword>
<feature type="region of interest" description="Disordered" evidence="2">
    <location>
        <begin position="163"/>
        <end position="209"/>
    </location>
</feature>
<dbReference type="STRING" id="235985.SAMN05414137_1283"/>
<protein>
    <submittedName>
        <fullName evidence="3">Sugar kinase of the NBD/HSP70 family, may contain an N-terminal HTH domain</fullName>
    </submittedName>
</protein>
<accession>A0A1H7YBQ8</accession>
<organism evidence="3 4">
    <name type="scientific">Streptacidiphilus jiangxiensis</name>
    <dbReference type="NCBI Taxonomy" id="235985"/>
    <lineage>
        <taxon>Bacteria</taxon>
        <taxon>Bacillati</taxon>
        <taxon>Actinomycetota</taxon>
        <taxon>Actinomycetes</taxon>
        <taxon>Kitasatosporales</taxon>
        <taxon>Streptomycetaceae</taxon>
        <taxon>Streptacidiphilus</taxon>
    </lineage>
</organism>
<evidence type="ECO:0000256" key="1">
    <source>
        <dbReference type="ARBA" id="ARBA00006479"/>
    </source>
</evidence>
<name>A0A1H7YBQ8_STRJI</name>
<dbReference type="PANTHER" id="PTHR18964">
    <property type="entry name" value="ROK (REPRESSOR, ORF, KINASE) FAMILY"/>
    <property type="match status" value="1"/>
</dbReference>
<sequence length="442" mass="45420">MPTALPSGSRGPASQQGMRRQNLALVLSTVAGSAPLSRATVAGRVGLTRAAVSSLVDELLGAGLLVEGETAPSGKVGRPGRALSLNADGPAGLGLEVGPAHLGACVVDLAGGTRVWHRVPALNRSRPAGQVLTELAELAGRATAEAEALGLRIEGTVLAVPGVLGPGPGHGDPGAEQAATDRHGTERDPADRNAVGRATAGQRARGREAHEWVEHAPNLGWHHVSLADHWPAGPLPVPELENEANLGALAELWSGGESADTLVHVSAETGIGAALLIDGRLFRGAAGYAGELGHVPVHADGPRCTCGARGCLEQYAGARAVLRAAEIRGTHRDPVAALVDRARAGHAPTRAALRRAGEAFGIALTAAVNLVDPAAVVLGGAYAELSEWLLPAMADELAVRVRVRPWDPDALRASRLGRRGPLLGAAHVTIQRIVNDPARLWD</sequence>
<evidence type="ECO:0000313" key="3">
    <source>
        <dbReference type="EMBL" id="SEM43622.1"/>
    </source>
</evidence>
<comment type="similarity">
    <text evidence="1">Belongs to the ROK (NagC/XylR) family.</text>
</comment>
<dbReference type="PANTHER" id="PTHR18964:SF149">
    <property type="entry name" value="BIFUNCTIONAL UDP-N-ACETYLGLUCOSAMINE 2-EPIMERASE_N-ACETYLMANNOSAMINE KINASE"/>
    <property type="match status" value="1"/>
</dbReference>
<dbReference type="InterPro" id="IPR000600">
    <property type="entry name" value="ROK"/>
</dbReference>
<dbReference type="GO" id="GO:0016301">
    <property type="term" value="F:kinase activity"/>
    <property type="evidence" value="ECO:0007669"/>
    <property type="project" value="UniProtKB-KW"/>
</dbReference>
<proteinExistence type="inferred from homology"/>
<dbReference type="Gene3D" id="1.10.10.10">
    <property type="entry name" value="Winged helix-like DNA-binding domain superfamily/Winged helix DNA-binding domain"/>
    <property type="match status" value="1"/>
</dbReference>
<dbReference type="EMBL" id="FOAZ01000028">
    <property type="protein sequence ID" value="SEM43622.1"/>
    <property type="molecule type" value="Genomic_DNA"/>
</dbReference>
<reference evidence="4" key="1">
    <citation type="submission" date="2016-10" db="EMBL/GenBank/DDBJ databases">
        <authorList>
            <person name="Varghese N."/>
        </authorList>
    </citation>
    <scope>NUCLEOTIDE SEQUENCE [LARGE SCALE GENOMIC DNA]</scope>
    <source>
        <strain evidence="4">DSM 45096 / BCRC 16803 / CGMCC 4.1857 / CIP 109030 / JCM 12277 / KCTC 19219 / NBRC 100920 / 33214</strain>
    </source>
</reference>
<evidence type="ECO:0000313" key="4">
    <source>
        <dbReference type="Proteomes" id="UP000183015"/>
    </source>
</evidence>
<dbReference type="Gene3D" id="3.30.420.40">
    <property type="match status" value="3"/>
</dbReference>
<dbReference type="InterPro" id="IPR036388">
    <property type="entry name" value="WH-like_DNA-bd_sf"/>
</dbReference>